<proteinExistence type="predicted"/>
<dbReference type="EMBL" id="JAMKFB020000020">
    <property type="protein sequence ID" value="KAL0163804.1"/>
    <property type="molecule type" value="Genomic_DNA"/>
</dbReference>
<evidence type="ECO:0000313" key="1">
    <source>
        <dbReference type="EMBL" id="KAL0163804.1"/>
    </source>
</evidence>
<gene>
    <name evidence="1" type="ORF">M9458_039557</name>
</gene>
<sequence length="50" mass="5524">KDVGILLNEVLRAMNVQSSARLLSTTVLSEKFIAGCISLFDDIMQQKAQK</sequence>
<accession>A0ABD0NPC7</accession>
<feature type="non-terminal residue" evidence="1">
    <location>
        <position position="50"/>
    </location>
</feature>
<organism evidence="1 2">
    <name type="scientific">Cirrhinus mrigala</name>
    <name type="common">Mrigala</name>
    <dbReference type="NCBI Taxonomy" id="683832"/>
    <lineage>
        <taxon>Eukaryota</taxon>
        <taxon>Metazoa</taxon>
        <taxon>Chordata</taxon>
        <taxon>Craniata</taxon>
        <taxon>Vertebrata</taxon>
        <taxon>Euteleostomi</taxon>
        <taxon>Actinopterygii</taxon>
        <taxon>Neopterygii</taxon>
        <taxon>Teleostei</taxon>
        <taxon>Ostariophysi</taxon>
        <taxon>Cypriniformes</taxon>
        <taxon>Cyprinidae</taxon>
        <taxon>Labeoninae</taxon>
        <taxon>Labeonini</taxon>
        <taxon>Cirrhinus</taxon>
    </lineage>
</organism>
<protein>
    <submittedName>
        <fullName evidence="1">Uncharacterized protein</fullName>
    </submittedName>
</protein>
<evidence type="ECO:0000313" key="2">
    <source>
        <dbReference type="Proteomes" id="UP001529510"/>
    </source>
</evidence>
<reference evidence="1 2" key="1">
    <citation type="submission" date="2024-05" db="EMBL/GenBank/DDBJ databases">
        <title>Genome sequencing and assembly of Indian major carp, Cirrhinus mrigala (Hamilton, 1822).</title>
        <authorList>
            <person name="Mohindra V."/>
            <person name="Chowdhury L.M."/>
            <person name="Lal K."/>
            <person name="Jena J.K."/>
        </authorList>
    </citation>
    <scope>NUCLEOTIDE SEQUENCE [LARGE SCALE GENOMIC DNA]</scope>
    <source>
        <strain evidence="1">CM1030</strain>
        <tissue evidence="1">Blood</tissue>
    </source>
</reference>
<keyword evidence="2" id="KW-1185">Reference proteome</keyword>
<dbReference type="AlphaFoldDB" id="A0ABD0NPC7"/>
<name>A0ABD0NPC7_CIRMR</name>
<feature type="non-terminal residue" evidence="1">
    <location>
        <position position="1"/>
    </location>
</feature>
<dbReference type="Proteomes" id="UP001529510">
    <property type="component" value="Unassembled WGS sequence"/>
</dbReference>
<comment type="caution">
    <text evidence="1">The sequence shown here is derived from an EMBL/GenBank/DDBJ whole genome shotgun (WGS) entry which is preliminary data.</text>
</comment>